<evidence type="ECO:0000313" key="4">
    <source>
        <dbReference type="Proteomes" id="UP001221686"/>
    </source>
</evidence>
<dbReference type="Proteomes" id="UP001221686">
    <property type="component" value="Unassembled WGS sequence"/>
</dbReference>
<evidence type="ECO:0000256" key="1">
    <source>
        <dbReference type="SAM" id="MobiDB-lite"/>
    </source>
</evidence>
<feature type="chain" id="PRO_5045368397" evidence="2">
    <location>
        <begin position="24"/>
        <end position="323"/>
    </location>
</feature>
<evidence type="ECO:0000313" key="3">
    <source>
        <dbReference type="EMBL" id="MDC0716708.1"/>
    </source>
</evidence>
<comment type="caution">
    <text evidence="3">The sequence shown here is derived from an EMBL/GenBank/DDBJ whole genome shotgun (WGS) entry which is preliminary data.</text>
</comment>
<organism evidence="3 4">
    <name type="scientific">Nannocystis bainbridge</name>
    <dbReference type="NCBI Taxonomy" id="2995303"/>
    <lineage>
        <taxon>Bacteria</taxon>
        <taxon>Pseudomonadati</taxon>
        <taxon>Myxococcota</taxon>
        <taxon>Polyangia</taxon>
        <taxon>Nannocystales</taxon>
        <taxon>Nannocystaceae</taxon>
        <taxon>Nannocystis</taxon>
    </lineage>
</organism>
<keyword evidence="2" id="KW-0732">Signal</keyword>
<feature type="signal peptide" evidence="2">
    <location>
        <begin position="1"/>
        <end position="23"/>
    </location>
</feature>
<reference evidence="3 4" key="1">
    <citation type="submission" date="2022-11" db="EMBL/GenBank/DDBJ databases">
        <title>Minimal conservation of predation-associated metabolite biosynthetic gene clusters underscores biosynthetic potential of Myxococcota including descriptions for ten novel species: Archangium lansinium sp. nov., Myxococcus landrumus sp. nov., Nannocystis bai.</title>
        <authorList>
            <person name="Ahearne A."/>
            <person name="Stevens C."/>
            <person name="Dowd S."/>
        </authorList>
    </citation>
    <scope>NUCLEOTIDE SEQUENCE [LARGE SCALE GENOMIC DNA]</scope>
    <source>
        <strain evidence="3 4">BB15-2</strain>
    </source>
</reference>
<feature type="region of interest" description="Disordered" evidence="1">
    <location>
        <begin position="31"/>
        <end position="105"/>
    </location>
</feature>
<gene>
    <name evidence="3" type="ORF">POL25_07385</name>
</gene>
<accession>A0ABT5DSW1</accession>
<dbReference type="EMBL" id="JAQNDL010000001">
    <property type="protein sequence ID" value="MDC0716708.1"/>
    <property type="molecule type" value="Genomic_DNA"/>
</dbReference>
<evidence type="ECO:0000256" key="2">
    <source>
        <dbReference type="SAM" id="SignalP"/>
    </source>
</evidence>
<name>A0ABT5DSW1_9BACT</name>
<proteinExistence type="predicted"/>
<dbReference type="RefSeq" id="WP_272085199.1">
    <property type="nucleotide sequence ID" value="NZ_JAQNDL010000001.1"/>
</dbReference>
<keyword evidence="4" id="KW-1185">Reference proteome</keyword>
<protein>
    <submittedName>
        <fullName evidence="3">Uncharacterized protein</fullName>
    </submittedName>
</protein>
<dbReference type="PROSITE" id="PS51257">
    <property type="entry name" value="PROKAR_LIPOPROTEIN"/>
    <property type="match status" value="1"/>
</dbReference>
<sequence>MRHSTSPFITRAAGLLFSGLALVACDPKILLGEFGDSEGPQSTGGGDGTEGQSSSNGGTEGQSSGGSQGSSEGGSSEGGSSEGGSSESDSGGETTGETTGTTGGGNECSVWHQDCPWGQKCTPAGNDGPSWNEWRCVDLDPNPQPVGDSCHVVGGPTSGEDDCEIGAVCWDADPVTGEGTCVALCGGTPQSPSCAAGHHCAVLNEGILNICLANCDPLLQNCEGTDACLPLEDEFVCVLDASGAEGQAFDPCEFLNACDPGLFCADPALASECSQTEAGCCLPFCVLDDPDFCPGVDQVCIPWYAPMTAPPGFEDVGVCGLEP</sequence>
<feature type="compositionally biased region" description="Low complexity" evidence="1">
    <location>
        <begin position="83"/>
        <end position="100"/>
    </location>
</feature>
<feature type="compositionally biased region" description="Gly residues" evidence="1">
    <location>
        <begin position="58"/>
        <end position="82"/>
    </location>
</feature>